<protein>
    <submittedName>
        <fullName evidence="1">Helix-turn-helix domain-containing protein</fullName>
    </submittedName>
</protein>
<name>A0ABV7DE56_9HYPH</name>
<proteinExistence type="predicted"/>
<dbReference type="InterPro" id="IPR010982">
    <property type="entry name" value="Lambda_DNA-bd_dom_sf"/>
</dbReference>
<dbReference type="RefSeq" id="WP_257310881.1">
    <property type="nucleotide sequence ID" value="NZ_JANFDG010000001.1"/>
</dbReference>
<accession>A0ABV7DE56</accession>
<evidence type="ECO:0000313" key="1">
    <source>
        <dbReference type="EMBL" id="MFC3073125.1"/>
    </source>
</evidence>
<organism evidence="1 2">
    <name type="scientific">Shinella pollutisoli</name>
    <dbReference type="NCBI Taxonomy" id="2250594"/>
    <lineage>
        <taxon>Bacteria</taxon>
        <taxon>Pseudomonadati</taxon>
        <taxon>Pseudomonadota</taxon>
        <taxon>Alphaproteobacteria</taxon>
        <taxon>Hyphomicrobiales</taxon>
        <taxon>Rhizobiaceae</taxon>
        <taxon>Shinella</taxon>
    </lineage>
</organism>
<dbReference type="Proteomes" id="UP001595377">
    <property type="component" value="Unassembled WGS sequence"/>
</dbReference>
<dbReference type="Gene3D" id="2.40.128.380">
    <property type="entry name" value="T3SS negative regulator GrlR"/>
    <property type="match status" value="1"/>
</dbReference>
<sequence>MNSSQLRAKISGWNLSQTEFAQWLQVSPGAVTQWLAEARAIPGPVIAFIKLFESLPSSLQTLQLSQVKGHSDMEGMYVIEFAGSAGVGGATLTFKDGKVYGFDLGGGIYDGHYRAGTQSGTTEVEVVVKMPAGSPSVIRGIVQPFDWTVIAKAILPNNVTSTHVQVQTNMGEAVSAKFTRMRGLPLAA</sequence>
<dbReference type="EMBL" id="JBHRSP010000015">
    <property type="protein sequence ID" value="MFC3073125.1"/>
    <property type="molecule type" value="Genomic_DNA"/>
</dbReference>
<dbReference type="Gene3D" id="1.10.260.40">
    <property type="entry name" value="lambda repressor-like DNA-binding domains"/>
    <property type="match status" value="1"/>
</dbReference>
<comment type="caution">
    <text evidence="1">The sequence shown here is derived from an EMBL/GenBank/DDBJ whole genome shotgun (WGS) entry which is preliminary data.</text>
</comment>
<dbReference type="InterPro" id="IPR043019">
    <property type="entry name" value="GrlR_sf"/>
</dbReference>
<evidence type="ECO:0000313" key="2">
    <source>
        <dbReference type="Proteomes" id="UP001595377"/>
    </source>
</evidence>
<reference evidence="2" key="1">
    <citation type="journal article" date="2019" name="Int. J. Syst. Evol. Microbiol.">
        <title>The Global Catalogue of Microorganisms (GCM) 10K type strain sequencing project: providing services to taxonomists for standard genome sequencing and annotation.</title>
        <authorList>
            <consortium name="The Broad Institute Genomics Platform"/>
            <consortium name="The Broad Institute Genome Sequencing Center for Infectious Disease"/>
            <person name="Wu L."/>
            <person name="Ma J."/>
        </authorList>
    </citation>
    <scope>NUCLEOTIDE SEQUENCE [LARGE SCALE GENOMIC DNA]</scope>
    <source>
        <strain evidence="2">KCTC 52677</strain>
    </source>
</reference>
<gene>
    <name evidence="1" type="ORF">ACFOHH_08435</name>
</gene>
<keyword evidence="2" id="KW-1185">Reference proteome</keyword>